<feature type="compositionally biased region" description="Basic and acidic residues" evidence="1">
    <location>
        <begin position="46"/>
        <end position="58"/>
    </location>
</feature>
<dbReference type="EMBL" id="JAFFTA010000011">
    <property type="protein sequence ID" value="MBM9913267.1"/>
    <property type="molecule type" value="Genomic_DNA"/>
</dbReference>
<keyword evidence="4" id="KW-1185">Reference proteome</keyword>
<evidence type="ECO:0000313" key="4">
    <source>
        <dbReference type="Proteomes" id="UP000749453"/>
    </source>
</evidence>
<evidence type="ECO:0000256" key="1">
    <source>
        <dbReference type="SAM" id="MobiDB-lite"/>
    </source>
</evidence>
<name>A0AAW4GEG7_9GAMM</name>
<evidence type="ECO:0000313" key="3">
    <source>
        <dbReference type="EMBL" id="MBM9939136.1"/>
    </source>
</evidence>
<evidence type="ECO:0008006" key="6">
    <source>
        <dbReference type="Google" id="ProtNLM"/>
    </source>
</evidence>
<protein>
    <recommendedName>
        <fullName evidence="6">Glycosyltransferase</fullName>
    </recommendedName>
</protein>
<gene>
    <name evidence="2" type="ORF">JJW18_07270</name>
    <name evidence="3" type="ORF">JJW19_13375</name>
</gene>
<evidence type="ECO:0000313" key="5">
    <source>
        <dbReference type="Proteomes" id="UP000784064"/>
    </source>
</evidence>
<reference evidence="2" key="2">
    <citation type="submission" date="2021-01" db="EMBL/GenBank/DDBJ databases">
        <authorList>
            <person name="Yu Y."/>
        </authorList>
    </citation>
    <scope>NUCLEOTIDE SEQUENCE</scope>
    <source>
        <strain evidence="2">As-5</strain>
        <strain evidence="3">As-6</strain>
    </source>
</reference>
<reference evidence="4" key="1">
    <citation type="submission" date="2021-01" db="EMBL/GenBank/DDBJ databases">
        <title>Stenotrophomonas maltophilia.</title>
        <authorList>
            <person name="Yu Y."/>
        </authorList>
    </citation>
    <scope>NUCLEOTIDE SEQUENCE [LARGE SCALE GENOMIC DNA]</scope>
    <source>
        <strain evidence="4">As-6</strain>
    </source>
</reference>
<proteinExistence type="predicted"/>
<sequence>MDARIESIAWAIQSPSRKVETRPARLVHELTLLDVVAKPAAHQFHGRGETSERNENRGRWHPVPRAGAKNVAVLSPVFQGWSREDVVWADFYDDWSIAPDINLWHRLLATMTYSRIRQGGARGVVVTCNTPYMAAKLGLGPESVVANGVDCTIAHLPSGGDDRRRLIVLGHLFKGRTDIELLRSALLEWPFDDIVIGAPGTDPAVLGILDASISANRPVRTFAWLSSEELAMMTGVRTVGLVPHVVTDYTLSQDLMKVYQLLALGIKVICPRLLWPNGIDDSMAFLHGIGSDPGAVDDWNNAMSISPARRLDFVASHSWKSRASKIAQLITQGAYA</sequence>
<feature type="region of interest" description="Disordered" evidence="1">
    <location>
        <begin position="43"/>
        <end position="62"/>
    </location>
</feature>
<dbReference type="AlphaFoldDB" id="A0AAW4GEG7"/>
<organism evidence="2 5">
    <name type="scientific">Stenotrophomonas lactitubi</name>
    <dbReference type="NCBI Taxonomy" id="2045214"/>
    <lineage>
        <taxon>Bacteria</taxon>
        <taxon>Pseudomonadati</taxon>
        <taxon>Pseudomonadota</taxon>
        <taxon>Gammaproteobacteria</taxon>
        <taxon>Lysobacterales</taxon>
        <taxon>Lysobacteraceae</taxon>
        <taxon>Stenotrophomonas</taxon>
    </lineage>
</organism>
<evidence type="ECO:0000313" key="2">
    <source>
        <dbReference type="EMBL" id="MBM9913267.1"/>
    </source>
</evidence>
<dbReference type="Proteomes" id="UP000749453">
    <property type="component" value="Unassembled WGS sequence"/>
</dbReference>
<dbReference type="RefSeq" id="WP_205405624.1">
    <property type="nucleotide sequence ID" value="NZ_JAFFTA010000011.1"/>
</dbReference>
<comment type="caution">
    <text evidence="2">The sequence shown here is derived from an EMBL/GenBank/DDBJ whole genome shotgun (WGS) entry which is preliminary data.</text>
</comment>
<accession>A0AAW4GEG7</accession>
<dbReference type="EMBL" id="JAFFTB010000022">
    <property type="protein sequence ID" value="MBM9939136.1"/>
    <property type="molecule type" value="Genomic_DNA"/>
</dbReference>
<dbReference type="Proteomes" id="UP000784064">
    <property type="component" value="Unassembled WGS sequence"/>
</dbReference>